<dbReference type="Proteomes" id="UP000548978">
    <property type="component" value="Unassembled WGS sequence"/>
</dbReference>
<dbReference type="SUPFAM" id="SSF69618">
    <property type="entry name" value="HemD-like"/>
    <property type="match status" value="1"/>
</dbReference>
<dbReference type="RefSeq" id="WP_123288136.1">
    <property type="nucleotide sequence ID" value="NZ_JACIJB010000003.1"/>
</dbReference>
<dbReference type="InterPro" id="IPR036108">
    <property type="entry name" value="4pyrrol_syn_uPrphyn_synt_sf"/>
</dbReference>
<reference evidence="2 3" key="1">
    <citation type="submission" date="2020-08" db="EMBL/GenBank/DDBJ databases">
        <title>Genomic Encyclopedia of Type Strains, Phase IV (KMG-IV): sequencing the most valuable type-strain genomes for metagenomic binning, comparative biology and taxonomic classification.</title>
        <authorList>
            <person name="Goeker M."/>
        </authorList>
    </citation>
    <scope>NUCLEOTIDE SEQUENCE [LARGE SCALE GENOMIC DNA]</scope>
    <source>
        <strain evidence="2 3">DSM 24448</strain>
    </source>
</reference>
<protein>
    <submittedName>
        <fullName evidence="2">Uroporphyrinogen-III synthase</fullName>
        <ecNumber evidence="2">4.2.1.75</ecNumber>
    </submittedName>
</protein>
<dbReference type="EMBL" id="JACIJB010000003">
    <property type="protein sequence ID" value="MBB5660374.1"/>
    <property type="molecule type" value="Genomic_DNA"/>
</dbReference>
<dbReference type="AlphaFoldDB" id="A0A7W9A2V5"/>
<feature type="domain" description="Tetrapyrrole biosynthesis uroporphyrinogen III synthase" evidence="1">
    <location>
        <begin position="14"/>
        <end position="211"/>
    </location>
</feature>
<evidence type="ECO:0000313" key="2">
    <source>
        <dbReference type="EMBL" id="MBB5660374.1"/>
    </source>
</evidence>
<proteinExistence type="predicted"/>
<dbReference type="GO" id="GO:0033014">
    <property type="term" value="P:tetrapyrrole biosynthetic process"/>
    <property type="evidence" value="ECO:0007669"/>
    <property type="project" value="InterPro"/>
</dbReference>
<gene>
    <name evidence="2" type="ORF">FHS65_001119</name>
</gene>
<evidence type="ECO:0000259" key="1">
    <source>
        <dbReference type="Pfam" id="PF02602"/>
    </source>
</evidence>
<sequence>MRLWITRTRPAARETADRLVALGHDPVIAPLLAVRALPADSPVPDHAALAFTSRNAVAVWAGLNPERALPVFCVGDATADAARVVGFSDVRSASGDARALAALIRHAATCPVLVPGPTRPAADLAALVGPGVSIMPHAVYETVEADIAAPDPIDGILFHSARAASAFARRHAASARGRLACALSDAVAEPLMALGFSEVRIAARPDEDALLDTLRPETLGKPPGPV</sequence>
<evidence type="ECO:0000313" key="3">
    <source>
        <dbReference type="Proteomes" id="UP000548978"/>
    </source>
</evidence>
<dbReference type="Pfam" id="PF02602">
    <property type="entry name" value="HEM4"/>
    <property type="match status" value="1"/>
</dbReference>
<keyword evidence="3" id="KW-1185">Reference proteome</keyword>
<dbReference type="EC" id="4.2.1.75" evidence="2"/>
<organism evidence="2 3">
    <name type="scientific">Brevundimonas halotolerans</name>
    <dbReference type="NCBI Taxonomy" id="69670"/>
    <lineage>
        <taxon>Bacteria</taxon>
        <taxon>Pseudomonadati</taxon>
        <taxon>Pseudomonadota</taxon>
        <taxon>Alphaproteobacteria</taxon>
        <taxon>Caulobacterales</taxon>
        <taxon>Caulobacteraceae</taxon>
        <taxon>Brevundimonas</taxon>
    </lineage>
</organism>
<dbReference type="GO" id="GO:0004852">
    <property type="term" value="F:uroporphyrinogen-III synthase activity"/>
    <property type="evidence" value="ECO:0007669"/>
    <property type="project" value="UniProtKB-EC"/>
</dbReference>
<dbReference type="Gene3D" id="3.40.50.10090">
    <property type="match status" value="2"/>
</dbReference>
<accession>A0A7W9A2V5</accession>
<dbReference type="CDD" id="cd06578">
    <property type="entry name" value="HemD"/>
    <property type="match status" value="1"/>
</dbReference>
<keyword evidence="2" id="KW-0456">Lyase</keyword>
<name>A0A7W9A2V5_9CAUL</name>
<dbReference type="OrthoDB" id="7204250at2"/>
<comment type="caution">
    <text evidence="2">The sequence shown here is derived from an EMBL/GenBank/DDBJ whole genome shotgun (WGS) entry which is preliminary data.</text>
</comment>
<dbReference type="InterPro" id="IPR003754">
    <property type="entry name" value="4pyrrol_synth_uPrphyn_synth"/>
</dbReference>